<protein>
    <submittedName>
        <fullName evidence="8">Sulfatase-like hydrolase/transferase</fullName>
    </submittedName>
</protein>
<accession>A0A9D2GW05</accession>
<keyword evidence="8" id="KW-0378">Hydrolase</keyword>
<dbReference type="GO" id="GO:0005886">
    <property type="term" value="C:plasma membrane"/>
    <property type="evidence" value="ECO:0007669"/>
    <property type="project" value="UniProtKB-SubCell"/>
</dbReference>
<evidence type="ECO:0000259" key="7">
    <source>
        <dbReference type="Pfam" id="PF00884"/>
    </source>
</evidence>
<dbReference type="InterPro" id="IPR000917">
    <property type="entry name" value="Sulfatase_N"/>
</dbReference>
<feature type="transmembrane region" description="Helical" evidence="6">
    <location>
        <begin position="151"/>
        <end position="169"/>
    </location>
</feature>
<reference evidence="8" key="2">
    <citation type="submission" date="2021-04" db="EMBL/GenBank/DDBJ databases">
        <authorList>
            <person name="Gilroy R."/>
        </authorList>
    </citation>
    <scope>NUCLEOTIDE SEQUENCE</scope>
    <source>
        <strain evidence="8">ChiW4-1371</strain>
    </source>
</reference>
<dbReference type="Pfam" id="PF00884">
    <property type="entry name" value="Sulfatase"/>
    <property type="match status" value="1"/>
</dbReference>
<feature type="transmembrane region" description="Helical" evidence="6">
    <location>
        <begin position="185"/>
        <end position="205"/>
    </location>
</feature>
<feature type="domain" description="Sulfatase N-terminal" evidence="7">
    <location>
        <begin position="293"/>
        <end position="580"/>
    </location>
</feature>
<evidence type="ECO:0000256" key="5">
    <source>
        <dbReference type="ARBA" id="ARBA00023136"/>
    </source>
</evidence>
<dbReference type="GO" id="GO:0016787">
    <property type="term" value="F:hydrolase activity"/>
    <property type="evidence" value="ECO:0007669"/>
    <property type="project" value="UniProtKB-KW"/>
</dbReference>
<evidence type="ECO:0000256" key="3">
    <source>
        <dbReference type="ARBA" id="ARBA00022692"/>
    </source>
</evidence>
<evidence type="ECO:0000256" key="1">
    <source>
        <dbReference type="ARBA" id="ARBA00004651"/>
    </source>
</evidence>
<feature type="transmembrane region" description="Helical" evidence="6">
    <location>
        <begin position="66"/>
        <end position="84"/>
    </location>
</feature>
<feature type="transmembrane region" description="Helical" evidence="6">
    <location>
        <begin position="91"/>
        <end position="109"/>
    </location>
</feature>
<keyword evidence="4 6" id="KW-1133">Transmembrane helix</keyword>
<keyword evidence="5 6" id="KW-0472">Membrane</keyword>
<evidence type="ECO:0000313" key="9">
    <source>
        <dbReference type="Proteomes" id="UP000824176"/>
    </source>
</evidence>
<comment type="caution">
    <text evidence="8">The sequence shown here is derived from an EMBL/GenBank/DDBJ whole genome shotgun (WGS) entry which is preliminary data.</text>
</comment>
<evidence type="ECO:0000256" key="6">
    <source>
        <dbReference type="SAM" id="Phobius"/>
    </source>
</evidence>
<dbReference type="EMBL" id="DXAQ01000132">
    <property type="protein sequence ID" value="HIZ90045.1"/>
    <property type="molecule type" value="Genomic_DNA"/>
</dbReference>
<keyword evidence="3 6" id="KW-0812">Transmembrane</keyword>
<organism evidence="8 9">
    <name type="scientific">Candidatus Mucispirillum faecigallinarum</name>
    <dbReference type="NCBI Taxonomy" id="2838699"/>
    <lineage>
        <taxon>Bacteria</taxon>
        <taxon>Pseudomonadati</taxon>
        <taxon>Deferribacterota</taxon>
        <taxon>Deferribacteres</taxon>
        <taxon>Deferribacterales</taxon>
        <taxon>Mucispirillaceae</taxon>
        <taxon>Mucispirillum</taxon>
    </lineage>
</organism>
<dbReference type="Gene3D" id="3.40.720.10">
    <property type="entry name" value="Alkaline Phosphatase, subunit A"/>
    <property type="match status" value="1"/>
</dbReference>
<gene>
    <name evidence="8" type="ORF">H9804_08860</name>
</gene>
<sequence length="670" mass="76211">MLNNFYKIYIHTIVYLLYLLAVFFLCRIGFIIHTGIINSAAGTHDILPYKDMLQTIIAGFQYDGRLAAPAALIFTALYIIFSIINHGKKAAVIIYTSIVSYIIIIASIVNDTYYSIFNDTFNIILLGVIYDDQSAIFHTAVNSGYNTVPKIALSFIITAISVFIYYKIYKKVESTSKNLSKRNTIIFGVVLVYFMLVVMSSTLSIKGGDLNYLVKLPENNFLKKAAPGALHDLDRVVKAYKQIKGESFEKYAGGKTINQVMNIYFDDRYNNQDNISSLMEKEVKENGKSQAKHIFLIVMESLSEYHLSKEFMQAGIGNDLIELAESKDGLKMPVFIQNGYGTIETMDMMITGLYGTYFPISEFTGGGIPCFDSSTGKIFKDLRYTTNFYYFGSSAWRKIGTYTASQGFDNIYSMENMHNRQKSTWGIYDNEGFNFILDNLNKNQQNPTFNMVLSASNHPPYDIDVQKYYHVDTNKIKEFLDKSYPKEKRYAGITPEILTVTTYSIKSIADFIKKTYAAYPDSLFIITGDHFDRSHPNPDRNMYISTSVPLIIYGKGVNEYKLKYMAGSHKDIVPTIVEMTAQAGYKYHSFGESLVTLDKNKEIDSERIALGAQTIANGRFIYNGSQLDYFKIAEKFDNDTETAEKYWQKKKAGEALSWYIVNKGYNIIKE</sequence>
<dbReference type="PANTHER" id="PTHR47371">
    <property type="entry name" value="LIPOTEICHOIC ACID SYNTHASE"/>
    <property type="match status" value="1"/>
</dbReference>
<keyword evidence="2" id="KW-1003">Cell membrane</keyword>
<dbReference type="InterPro" id="IPR017850">
    <property type="entry name" value="Alkaline_phosphatase_core_sf"/>
</dbReference>
<dbReference type="PANTHER" id="PTHR47371:SF3">
    <property type="entry name" value="PHOSPHOGLYCEROL TRANSFERASE I"/>
    <property type="match status" value="1"/>
</dbReference>
<reference evidence="8" key="1">
    <citation type="journal article" date="2021" name="PeerJ">
        <title>Extensive microbial diversity within the chicken gut microbiome revealed by metagenomics and culture.</title>
        <authorList>
            <person name="Gilroy R."/>
            <person name="Ravi A."/>
            <person name="Getino M."/>
            <person name="Pursley I."/>
            <person name="Horton D.L."/>
            <person name="Alikhan N.F."/>
            <person name="Baker D."/>
            <person name="Gharbi K."/>
            <person name="Hall N."/>
            <person name="Watson M."/>
            <person name="Adriaenssens E.M."/>
            <person name="Foster-Nyarko E."/>
            <person name="Jarju S."/>
            <person name="Secka A."/>
            <person name="Antonio M."/>
            <person name="Oren A."/>
            <person name="Chaudhuri R.R."/>
            <person name="La Ragione R."/>
            <person name="Hildebrand F."/>
            <person name="Pallen M.J."/>
        </authorList>
    </citation>
    <scope>NUCLEOTIDE SEQUENCE</scope>
    <source>
        <strain evidence="8">ChiW4-1371</strain>
    </source>
</reference>
<evidence type="ECO:0000313" key="8">
    <source>
        <dbReference type="EMBL" id="HIZ90045.1"/>
    </source>
</evidence>
<evidence type="ECO:0000256" key="2">
    <source>
        <dbReference type="ARBA" id="ARBA00022475"/>
    </source>
</evidence>
<dbReference type="CDD" id="cd16015">
    <property type="entry name" value="LTA_synthase"/>
    <property type="match status" value="1"/>
</dbReference>
<dbReference type="SUPFAM" id="SSF53649">
    <property type="entry name" value="Alkaline phosphatase-like"/>
    <property type="match status" value="1"/>
</dbReference>
<dbReference type="Proteomes" id="UP000824176">
    <property type="component" value="Unassembled WGS sequence"/>
</dbReference>
<evidence type="ECO:0000256" key="4">
    <source>
        <dbReference type="ARBA" id="ARBA00022989"/>
    </source>
</evidence>
<dbReference type="AlphaFoldDB" id="A0A9D2GW05"/>
<name>A0A9D2GW05_9BACT</name>
<comment type="subcellular location">
    <subcellularLocation>
        <location evidence="1">Cell membrane</location>
        <topology evidence="1">Multi-pass membrane protein</topology>
    </subcellularLocation>
</comment>
<dbReference type="InterPro" id="IPR050448">
    <property type="entry name" value="OpgB/LTA_synthase_biosynth"/>
</dbReference>
<proteinExistence type="predicted"/>
<feature type="transmembrane region" description="Helical" evidence="6">
    <location>
        <begin position="12"/>
        <end position="32"/>
    </location>
</feature>